<keyword evidence="5" id="KW-0677">Repeat</keyword>
<protein>
    <submittedName>
        <fullName evidence="9">Transport Sec31A-like</fullName>
    </submittedName>
</protein>
<evidence type="ECO:0000256" key="2">
    <source>
        <dbReference type="ARBA" id="ARBA00009358"/>
    </source>
</evidence>
<keyword evidence="3" id="KW-0813">Transport</keyword>
<keyword evidence="8" id="KW-0653">Protein transport</keyword>
<dbReference type="InterPro" id="IPR015943">
    <property type="entry name" value="WD40/YVTN_repeat-like_dom_sf"/>
</dbReference>
<feature type="non-terminal residue" evidence="9">
    <location>
        <position position="1"/>
    </location>
</feature>
<sequence length="239" mass="26385">MVLASEDDRCPVIQMWDLRYATSPMKVLEKHQRGVLSIAWCPQDPELLMSCGKDSRILCWNPSSNDPRGEVVYELPCPAQWSFDVKWCPRNPNMICTPSFDGHISVYSLMGGGVADHSGVDQKMVNDSFNINDSFTASVQHQTSDHIPAASTLKKPPKWLRRPCGASFGFGGKLISFGKTAEAPISKINVSQVVTEQDLVNRSNLLEGALASGSFAEFCHTKIESGDDDLDSTLWSFLK</sequence>
<evidence type="ECO:0000256" key="8">
    <source>
        <dbReference type="ARBA" id="ARBA00022927"/>
    </source>
</evidence>
<dbReference type="InterPro" id="IPR040251">
    <property type="entry name" value="SEC31-like"/>
</dbReference>
<keyword evidence="6" id="KW-0256">Endoplasmic reticulum</keyword>
<keyword evidence="7" id="KW-0931">ER-Golgi transport</keyword>
<proteinExistence type="inferred from homology"/>
<evidence type="ECO:0000256" key="1">
    <source>
        <dbReference type="ARBA" id="ARBA00004240"/>
    </source>
</evidence>
<evidence type="ECO:0000256" key="7">
    <source>
        <dbReference type="ARBA" id="ARBA00022892"/>
    </source>
</evidence>
<keyword evidence="4" id="KW-0853">WD repeat</keyword>
<dbReference type="Proteomes" id="UP001152795">
    <property type="component" value="Unassembled WGS sequence"/>
</dbReference>
<accession>A0A6S7JS65</accession>
<dbReference type="AlphaFoldDB" id="A0A6S7JS65"/>
<dbReference type="GO" id="GO:0015031">
    <property type="term" value="P:protein transport"/>
    <property type="evidence" value="ECO:0007669"/>
    <property type="project" value="UniProtKB-KW"/>
</dbReference>
<comment type="subcellular location">
    <subcellularLocation>
        <location evidence="1">Endoplasmic reticulum</location>
    </subcellularLocation>
</comment>
<evidence type="ECO:0000256" key="4">
    <source>
        <dbReference type="ARBA" id="ARBA00022574"/>
    </source>
</evidence>
<dbReference type="Gene3D" id="1.25.40.1030">
    <property type="match status" value="1"/>
</dbReference>
<dbReference type="SUPFAM" id="SSF50978">
    <property type="entry name" value="WD40 repeat-like"/>
    <property type="match status" value="1"/>
</dbReference>
<comment type="similarity">
    <text evidence="2">Belongs to the WD repeat SEC31 family.</text>
</comment>
<evidence type="ECO:0000256" key="5">
    <source>
        <dbReference type="ARBA" id="ARBA00022737"/>
    </source>
</evidence>
<keyword evidence="10" id="KW-1185">Reference proteome</keyword>
<gene>
    <name evidence="9" type="ORF">PACLA_8A030340</name>
</gene>
<dbReference type="GO" id="GO:0005198">
    <property type="term" value="F:structural molecule activity"/>
    <property type="evidence" value="ECO:0007669"/>
    <property type="project" value="TreeGrafter"/>
</dbReference>
<dbReference type="Pfam" id="PF00400">
    <property type="entry name" value="WD40"/>
    <property type="match status" value="1"/>
</dbReference>
<dbReference type="PROSITE" id="PS50082">
    <property type="entry name" value="WD_REPEATS_2"/>
    <property type="match status" value="1"/>
</dbReference>
<dbReference type="OrthoDB" id="542917at2759"/>
<evidence type="ECO:0000313" key="10">
    <source>
        <dbReference type="Proteomes" id="UP001152795"/>
    </source>
</evidence>
<dbReference type="GO" id="GO:0007029">
    <property type="term" value="P:endoplasmic reticulum organization"/>
    <property type="evidence" value="ECO:0007669"/>
    <property type="project" value="TreeGrafter"/>
</dbReference>
<dbReference type="InterPro" id="IPR001680">
    <property type="entry name" value="WD40_rpt"/>
</dbReference>
<evidence type="ECO:0000313" key="9">
    <source>
        <dbReference type="EMBL" id="CAB4034427.1"/>
    </source>
</evidence>
<organism evidence="9 10">
    <name type="scientific">Paramuricea clavata</name>
    <name type="common">Red gorgonian</name>
    <name type="synonym">Violescent sea-whip</name>
    <dbReference type="NCBI Taxonomy" id="317549"/>
    <lineage>
        <taxon>Eukaryota</taxon>
        <taxon>Metazoa</taxon>
        <taxon>Cnidaria</taxon>
        <taxon>Anthozoa</taxon>
        <taxon>Octocorallia</taxon>
        <taxon>Malacalcyonacea</taxon>
        <taxon>Plexauridae</taxon>
        <taxon>Paramuricea</taxon>
    </lineage>
</organism>
<dbReference type="InterPro" id="IPR036322">
    <property type="entry name" value="WD40_repeat_dom_sf"/>
</dbReference>
<comment type="caution">
    <text evidence="9">The sequence shown here is derived from an EMBL/GenBank/DDBJ whole genome shotgun (WGS) entry which is preliminary data.</text>
</comment>
<name>A0A6S7JS65_PARCT</name>
<dbReference type="SMART" id="SM00320">
    <property type="entry name" value="WD40"/>
    <property type="match status" value="2"/>
</dbReference>
<dbReference type="Gene3D" id="2.130.10.10">
    <property type="entry name" value="YVTN repeat-like/Quinoprotein amine dehydrogenase"/>
    <property type="match status" value="1"/>
</dbReference>
<dbReference type="GO" id="GO:0070971">
    <property type="term" value="C:endoplasmic reticulum exit site"/>
    <property type="evidence" value="ECO:0007669"/>
    <property type="project" value="TreeGrafter"/>
</dbReference>
<dbReference type="PANTHER" id="PTHR13923:SF11">
    <property type="entry name" value="SECRETORY 31, ISOFORM D"/>
    <property type="match status" value="1"/>
</dbReference>
<evidence type="ECO:0000256" key="3">
    <source>
        <dbReference type="ARBA" id="ARBA00022448"/>
    </source>
</evidence>
<reference evidence="9" key="1">
    <citation type="submission" date="2020-04" db="EMBL/GenBank/DDBJ databases">
        <authorList>
            <person name="Alioto T."/>
            <person name="Alioto T."/>
            <person name="Gomez Garrido J."/>
        </authorList>
    </citation>
    <scope>NUCLEOTIDE SEQUENCE</scope>
    <source>
        <strain evidence="9">A484AB</strain>
    </source>
</reference>
<evidence type="ECO:0000256" key="6">
    <source>
        <dbReference type="ARBA" id="ARBA00022824"/>
    </source>
</evidence>
<dbReference type="GO" id="GO:0030127">
    <property type="term" value="C:COPII vesicle coat"/>
    <property type="evidence" value="ECO:0007669"/>
    <property type="project" value="TreeGrafter"/>
</dbReference>
<dbReference type="PANTHER" id="PTHR13923">
    <property type="entry name" value="SEC31-RELATED PROTEIN"/>
    <property type="match status" value="1"/>
</dbReference>
<dbReference type="EMBL" id="CACRXK020020104">
    <property type="protein sequence ID" value="CAB4034427.1"/>
    <property type="molecule type" value="Genomic_DNA"/>
</dbReference>
<dbReference type="GO" id="GO:0090110">
    <property type="term" value="P:COPII-coated vesicle cargo loading"/>
    <property type="evidence" value="ECO:0007669"/>
    <property type="project" value="TreeGrafter"/>
</dbReference>